<proteinExistence type="predicted"/>
<gene>
    <name evidence="1" type="ORF">FHR69_000294</name>
</gene>
<evidence type="ECO:0000313" key="2">
    <source>
        <dbReference type="Proteomes" id="UP000589818"/>
    </source>
</evidence>
<name>A0ACC5M6X0_9PSED</name>
<keyword evidence="2" id="KW-1185">Reference proteome</keyword>
<accession>A0ACC5M6X0</accession>
<evidence type="ECO:0000313" key="1">
    <source>
        <dbReference type="EMBL" id="MBB2884428.1"/>
    </source>
</evidence>
<sequence length="515" mass="56178">MSALLGRQWRCFGITNEQQEQDEENMAIAIILILIVIASVLFHILAPWHATPAASNWGSIDTTLFITLIISGIFFIAITVFMAVAVMRYRHKEGSRAYYQPESKKLELWLIIVTSVGIVAMLAPGLVVYDDFIRVPKNAYELEVIAQQWQWAFRFPGQDGKLGKSDIKFVDSTNSLGLDPNDPAGQDDVLIKSNEVRLPLDKPVKVLLRSKDVLHDFYVPQIRSKMDMVPGMVSYFWFTPTRTGKYEILCAEYCGVGHYNMRGQMIVEEQGAFDQWLKSQPTFAQTLSTAAKPSQDSVLEKGRQLVEKYGCGACHSQDGSASLGPGWKGLYGRTEQLADGTSVQVDEAYLKESILDPKARLVQGYPPVMVTYTLNDDELGALIALIKSLGAARQGEESAAGQAPGPGEDLAAQGQQLAESLGCLACHSVDGSKGIGPSWQGLYGKTETLADGTSIKVDEGYIKDSVLNPAAKIVKGYAPVMPVFAPSDKELNALIAFIKSKANADADTSKAQPGK</sequence>
<dbReference type="Proteomes" id="UP000589818">
    <property type="component" value="Unassembled WGS sequence"/>
</dbReference>
<protein>
    <submittedName>
        <fullName evidence="1">Cytochrome c oxidase subunit 2</fullName>
    </submittedName>
</protein>
<comment type="caution">
    <text evidence="1">The sequence shown here is derived from an EMBL/GenBank/DDBJ whole genome shotgun (WGS) entry which is preliminary data.</text>
</comment>
<organism evidence="1 2">
    <name type="scientific">Pseudomonas umsongensis</name>
    <dbReference type="NCBI Taxonomy" id="198618"/>
    <lineage>
        <taxon>Bacteria</taxon>
        <taxon>Pseudomonadati</taxon>
        <taxon>Pseudomonadota</taxon>
        <taxon>Gammaproteobacteria</taxon>
        <taxon>Pseudomonadales</taxon>
        <taxon>Pseudomonadaceae</taxon>
        <taxon>Pseudomonas</taxon>
    </lineage>
</organism>
<dbReference type="EMBL" id="JACHVR010000001">
    <property type="protein sequence ID" value="MBB2884428.1"/>
    <property type="molecule type" value="Genomic_DNA"/>
</dbReference>
<reference evidence="1" key="1">
    <citation type="submission" date="2020-08" db="EMBL/GenBank/DDBJ databases">
        <title>Plant associated metagenomes--Microbial community diversity and host control of community assembly across model and emerging plant ecological genomics systems.</title>
        <authorList>
            <person name="Dangl J."/>
        </authorList>
    </citation>
    <scope>NUCLEOTIDE SEQUENCE</scope>
    <source>
        <strain evidence="1">KD5</strain>
    </source>
</reference>